<dbReference type="InterPro" id="IPR051132">
    <property type="entry name" value="3-5_Exonuclease_domain"/>
</dbReference>
<dbReference type="Proteomes" id="UP001202328">
    <property type="component" value="Unassembled WGS sequence"/>
</dbReference>
<dbReference type="SUPFAM" id="SSF53098">
    <property type="entry name" value="Ribonuclease H-like"/>
    <property type="match status" value="1"/>
</dbReference>
<evidence type="ECO:0000313" key="3">
    <source>
        <dbReference type="EMBL" id="KAI3916285.1"/>
    </source>
</evidence>
<name>A0AAD4SRH5_9MAGN</name>
<dbReference type="GO" id="GO:0005634">
    <property type="term" value="C:nucleus"/>
    <property type="evidence" value="ECO:0007669"/>
    <property type="project" value="TreeGrafter"/>
</dbReference>
<dbReference type="PANTHER" id="PTHR13620:SF105">
    <property type="entry name" value="OS01G0737700 PROTEIN"/>
    <property type="match status" value="1"/>
</dbReference>
<sequence length="177" mass="19611">MAGLAQNLQSGIANLSLKDENTTNVQVSSSNVSIQVVDKSKGTHHVYTVTYYKDKILTTVTHTACIVDHWISEVYRHFRGKLNNLIVGLDIEWRRLRRDRSGDKQFIFVGVGIDGDIGKLLVDHGLKVARSEDLGSLADCKLASSFGENRRSELYKAGMKTLAKVVLNQDLPKPNSA</sequence>
<gene>
    <name evidence="3" type="ORF">MKW98_004726</name>
</gene>
<dbReference type="InterPro" id="IPR036397">
    <property type="entry name" value="RNaseH_sf"/>
</dbReference>
<keyword evidence="1" id="KW-0540">Nuclease</keyword>
<evidence type="ECO:0008006" key="5">
    <source>
        <dbReference type="Google" id="ProtNLM"/>
    </source>
</evidence>
<dbReference type="GO" id="GO:0003676">
    <property type="term" value="F:nucleic acid binding"/>
    <property type="evidence" value="ECO:0007669"/>
    <property type="project" value="InterPro"/>
</dbReference>
<accession>A0AAD4SRH5</accession>
<dbReference type="Gene3D" id="3.30.420.10">
    <property type="entry name" value="Ribonuclease H-like superfamily/Ribonuclease H"/>
    <property type="match status" value="1"/>
</dbReference>
<reference evidence="3" key="1">
    <citation type="submission" date="2022-04" db="EMBL/GenBank/DDBJ databases">
        <title>A functionally conserved STORR gene fusion in Papaver species that diverged 16.8 million years ago.</title>
        <authorList>
            <person name="Catania T."/>
        </authorList>
    </citation>
    <scope>NUCLEOTIDE SEQUENCE</scope>
    <source>
        <strain evidence="3">S-188037</strain>
    </source>
</reference>
<proteinExistence type="predicted"/>
<dbReference type="GO" id="GO:0005737">
    <property type="term" value="C:cytoplasm"/>
    <property type="evidence" value="ECO:0007669"/>
    <property type="project" value="TreeGrafter"/>
</dbReference>
<keyword evidence="2" id="KW-0378">Hydrolase</keyword>
<organism evidence="3 4">
    <name type="scientific">Papaver atlanticum</name>
    <dbReference type="NCBI Taxonomy" id="357466"/>
    <lineage>
        <taxon>Eukaryota</taxon>
        <taxon>Viridiplantae</taxon>
        <taxon>Streptophyta</taxon>
        <taxon>Embryophyta</taxon>
        <taxon>Tracheophyta</taxon>
        <taxon>Spermatophyta</taxon>
        <taxon>Magnoliopsida</taxon>
        <taxon>Ranunculales</taxon>
        <taxon>Papaveraceae</taxon>
        <taxon>Papaveroideae</taxon>
        <taxon>Papaver</taxon>
    </lineage>
</organism>
<evidence type="ECO:0000313" key="4">
    <source>
        <dbReference type="Proteomes" id="UP001202328"/>
    </source>
</evidence>
<comment type="caution">
    <text evidence="3">The sequence shown here is derived from an EMBL/GenBank/DDBJ whole genome shotgun (WGS) entry which is preliminary data.</text>
</comment>
<dbReference type="GO" id="GO:0008408">
    <property type="term" value="F:3'-5' exonuclease activity"/>
    <property type="evidence" value="ECO:0007669"/>
    <property type="project" value="TreeGrafter"/>
</dbReference>
<keyword evidence="4" id="KW-1185">Reference proteome</keyword>
<evidence type="ECO:0000256" key="1">
    <source>
        <dbReference type="ARBA" id="ARBA00022722"/>
    </source>
</evidence>
<dbReference type="EMBL" id="JAJJMB010009125">
    <property type="protein sequence ID" value="KAI3916285.1"/>
    <property type="molecule type" value="Genomic_DNA"/>
</dbReference>
<dbReference type="InterPro" id="IPR012337">
    <property type="entry name" value="RNaseH-like_sf"/>
</dbReference>
<dbReference type="AlphaFoldDB" id="A0AAD4SRH5"/>
<evidence type="ECO:0000256" key="2">
    <source>
        <dbReference type="ARBA" id="ARBA00022801"/>
    </source>
</evidence>
<protein>
    <recommendedName>
        <fullName evidence="5">3'-5' exonuclease domain-containing protein</fullName>
    </recommendedName>
</protein>
<dbReference type="PANTHER" id="PTHR13620">
    <property type="entry name" value="3-5 EXONUCLEASE"/>
    <property type="match status" value="1"/>
</dbReference>